<dbReference type="InterPro" id="IPR001387">
    <property type="entry name" value="Cro/C1-type_HTH"/>
</dbReference>
<accession>A0A4Y8LD82</accession>
<comment type="caution">
    <text evidence="2">The sequence shown here is derived from an EMBL/GenBank/DDBJ whole genome shotgun (WGS) entry which is preliminary data.</text>
</comment>
<dbReference type="GO" id="GO:0003677">
    <property type="term" value="F:DNA binding"/>
    <property type="evidence" value="ECO:0007669"/>
    <property type="project" value="InterPro"/>
</dbReference>
<dbReference type="EMBL" id="SORX01000006">
    <property type="protein sequence ID" value="TFE00644.1"/>
    <property type="molecule type" value="Genomic_DNA"/>
</dbReference>
<gene>
    <name evidence="2" type="ORF">E2626_11770</name>
</gene>
<dbReference type="PROSITE" id="PS50943">
    <property type="entry name" value="HTH_CROC1"/>
    <property type="match status" value="1"/>
</dbReference>
<feature type="domain" description="HTH cro/C1-type" evidence="1">
    <location>
        <begin position="6"/>
        <end position="60"/>
    </location>
</feature>
<dbReference type="RefSeq" id="WP_134381963.1">
    <property type="nucleotide sequence ID" value="NZ_SORX01000006.1"/>
</dbReference>
<dbReference type="SUPFAM" id="SSF47413">
    <property type="entry name" value="lambda repressor-like DNA-binding domains"/>
    <property type="match status" value="1"/>
</dbReference>
<keyword evidence="3" id="KW-1185">Reference proteome</keyword>
<dbReference type="Proteomes" id="UP000297776">
    <property type="component" value="Unassembled WGS sequence"/>
</dbReference>
<evidence type="ECO:0000313" key="3">
    <source>
        <dbReference type="Proteomes" id="UP000297776"/>
    </source>
</evidence>
<dbReference type="Gene3D" id="1.10.260.40">
    <property type="entry name" value="lambda repressor-like DNA-binding domains"/>
    <property type="match status" value="1"/>
</dbReference>
<evidence type="ECO:0000259" key="1">
    <source>
        <dbReference type="PROSITE" id="PS50943"/>
    </source>
</evidence>
<dbReference type="InterPro" id="IPR010982">
    <property type="entry name" value="Lambda_DNA-bd_dom_sf"/>
</dbReference>
<protein>
    <submittedName>
        <fullName evidence="2">XRE family transcriptional regulator</fullName>
    </submittedName>
</protein>
<dbReference type="AlphaFoldDB" id="A0A4Y8LD82"/>
<name>A0A4Y8LD82_9BACL</name>
<organism evidence="2 3">
    <name type="scientific">Jeotgalibacillus salarius</name>
    <dbReference type="NCBI Taxonomy" id="546023"/>
    <lineage>
        <taxon>Bacteria</taxon>
        <taxon>Bacillati</taxon>
        <taxon>Bacillota</taxon>
        <taxon>Bacilli</taxon>
        <taxon>Bacillales</taxon>
        <taxon>Caryophanaceae</taxon>
        <taxon>Jeotgalibacillus</taxon>
    </lineage>
</organism>
<dbReference type="Pfam" id="PF01381">
    <property type="entry name" value="HTH_3"/>
    <property type="match status" value="1"/>
</dbReference>
<dbReference type="CDD" id="cd00093">
    <property type="entry name" value="HTH_XRE"/>
    <property type="match status" value="1"/>
</dbReference>
<dbReference type="SMART" id="SM00530">
    <property type="entry name" value="HTH_XRE"/>
    <property type="match status" value="1"/>
</dbReference>
<evidence type="ECO:0000313" key="2">
    <source>
        <dbReference type="EMBL" id="TFE00644.1"/>
    </source>
</evidence>
<reference evidence="2 3" key="1">
    <citation type="submission" date="2019-03" db="EMBL/GenBank/DDBJ databases">
        <authorList>
            <person name="Yang Y."/>
        </authorList>
    </citation>
    <scope>NUCLEOTIDE SEQUENCE [LARGE SCALE GENOMIC DNA]</scope>
    <source>
        <strain evidence="2 3">ASL-1</strain>
    </source>
</reference>
<dbReference type="OrthoDB" id="2455104at2"/>
<proteinExistence type="predicted"/>
<sequence>MKREWLIELRKSTGLTQQKVADQSFIDRSYYSQLENGLRDPSPSVAENIAKVLDFNFLRFFTDYIYFGDLSSPLKKTVHLNHDGFSHLRSRKNGYVMYHYGSNEASHNNMIKFILSKVEQNVHCIIIDQYKNYSRVVSELKYLLPKSTIEKYVHFFEHNISLDELPQHLFTFIHEQVKPDTYFSMWINDTSSDRKDSFYYIKSFVETCGKELNEYEWLMVCSFDASKVTADEYIQVMKLFHYIMTDQELVMSPFYSEHAKMLSLFHLLEDQES</sequence>